<dbReference type="Pfam" id="PF00664">
    <property type="entry name" value="ABC_membrane"/>
    <property type="match status" value="2"/>
</dbReference>
<accession>A0A8H7V144</accession>
<evidence type="ECO:0000313" key="13">
    <source>
        <dbReference type="Proteomes" id="UP000603453"/>
    </source>
</evidence>
<dbReference type="InterPro" id="IPR003439">
    <property type="entry name" value="ABC_transporter-like_ATP-bd"/>
</dbReference>
<evidence type="ECO:0000313" key="12">
    <source>
        <dbReference type="EMBL" id="KAG2199508.1"/>
    </source>
</evidence>
<dbReference type="OrthoDB" id="6500128at2759"/>
<evidence type="ECO:0000256" key="5">
    <source>
        <dbReference type="ARBA" id="ARBA00022741"/>
    </source>
</evidence>
<dbReference type="PROSITE" id="PS00211">
    <property type="entry name" value="ABC_TRANSPORTER_1"/>
    <property type="match status" value="2"/>
</dbReference>
<comment type="subcellular location">
    <subcellularLocation>
        <location evidence="1">Membrane</location>
        <topology evidence="1">Multi-pass membrane protein</topology>
    </subcellularLocation>
</comment>
<dbReference type="CDD" id="cd03249">
    <property type="entry name" value="ABC_MTABC3_MDL1_MDL2"/>
    <property type="match status" value="2"/>
</dbReference>
<evidence type="ECO:0000256" key="4">
    <source>
        <dbReference type="ARBA" id="ARBA00022692"/>
    </source>
</evidence>
<dbReference type="InterPro" id="IPR003593">
    <property type="entry name" value="AAA+_ATPase"/>
</dbReference>
<dbReference type="GO" id="GO:0090374">
    <property type="term" value="P:oligopeptide export from mitochondrion"/>
    <property type="evidence" value="ECO:0007669"/>
    <property type="project" value="TreeGrafter"/>
</dbReference>
<dbReference type="GO" id="GO:0016887">
    <property type="term" value="F:ATP hydrolysis activity"/>
    <property type="evidence" value="ECO:0007669"/>
    <property type="project" value="InterPro"/>
</dbReference>
<dbReference type="EMBL" id="JAEPRD010000095">
    <property type="protein sequence ID" value="KAG2199508.1"/>
    <property type="molecule type" value="Genomic_DNA"/>
</dbReference>
<dbReference type="FunFam" id="3.40.50.300:FF:000205">
    <property type="entry name" value="ABC transporter B family member 4"/>
    <property type="match status" value="1"/>
</dbReference>
<dbReference type="InterPro" id="IPR011527">
    <property type="entry name" value="ABC1_TM_dom"/>
</dbReference>
<feature type="transmembrane region" description="Helical" evidence="9">
    <location>
        <begin position="159"/>
        <end position="177"/>
    </location>
</feature>
<feature type="domain" description="ABC transmembrane type-1" evidence="11">
    <location>
        <begin position="714"/>
        <end position="1003"/>
    </location>
</feature>
<evidence type="ECO:0000259" key="11">
    <source>
        <dbReference type="PROSITE" id="PS50929"/>
    </source>
</evidence>
<evidence type="ECO:0000256" key="2">
    <source>
        <dbReference type="ARBA" id="ARBA00007577"/>
    </source>
</evidence>
<feature type="domain" description="ABC transporter" evidence="10">
    <location>
        <begin position="1039"/>
        <end position="1281"/>
    </location>
</feature>
<feature type="domain" description="ABC transporter" evidence="10">
    <location>
        <begin position="361"/>
        <end position="599"/>
    </location>
</feature>
<dbReference type="GO" id="GO:0015421">
    <property type="term" value="F:ABC-type oligopeptide transporter activity"/>
    <property type="evidence" value="ECO:0007669"/>
    <property type="project" value="TreeGrafter"/>
</dbReference>
<dbReference type="SUPFAM" id="SSF52540">
    <property type="entry name" value="P-loop containing nucleoside triphosphate hydrolases"/>
    <property type="match status" value="2"/>
</dbReference>
<dbReference type="SMART" id="SM00382">
    <property type="entry name" value="AAA"/>
    <property type="match status" value="2"/>
</dbReference>
<proteinExistence type="inferred from homology"/>
<keyword evidence="5" id="KW-0547">Nucleotide-binding</keyword>
<name>A0A8H7V144_9FUNG</name>
<sequence length="1287" mass="141979">MSEAKKSPLKAKKEKPKTPSVSILQLFRFSTPKEKLMIVIATILSSATGALQPASMVIYGSFVQNLTQSLQDPSHILENTLPVIKTMAYFGTAILFAAYVSNSFWIVTGESQTRRIKGLYVHAVLRQEMGWFDEASEGSLNTRLATDTQLIQDGISEKFGRFIMFSSQFIGGFAVAFSRGWRLAVIMLAVMPLLVMTGGGMGFFITKYTLTSQNSYAAAGSVAEQVFNSIRTVYSFSLQKRFSQRYEVELEKARKAGYKRGIVSGVGFASFIFFLFVTYSLALWYGSQLVIKGKMNGPTVLVVFMSMMVGSMSLINLPGTMTAIFSARGAAHKIFAVIDRVPDIDVDSEAGLKLKDVTGAIEFKNVMFKYPSRPDLVILKDMTLNIKAGMTVAFVGPSGSGKSTTIQLLQRFYDPLAGSMTLDGHDFKDLNVKWLRQEIGTVGQEPVLFNMSVRQNLAMGSDKEKISDEEMISACKEANCHTFITQLPNGYDTLVGEQGRMLSGGQKQRIAIARAILKNPSILLLDEATSALDTQSERLVQNALDKASSNRTTIVVAHRLSTIVNADLIVVMDHGIMIEQGKHNELLQLNGVYADLVRKQAIDTTDTSKIKNIDPDLLLQQEEQEIQEQVREKEAHKLSKLASKNNNEKDVKVESENKDRIYLDSNNNSSVTLDAYDLKISKQEQEKKIMKKQKAPMKEILIQMKPEWPFLVSGVLGAVLAGCIFPIYSFLFSKVITTISDPSSTNIAPGPLKGTNLYALLFFIIGVCAFIGYSAQNVSFELAGESYTKRLRYNLFAAYMRQEIGFYDMEENNTGALTTMLAVDAHNVNEMVTKVWGDVTQFSTTMAVGVIIAFVHSWALSLIVLCMSPFIMIATSYESRVHRGYEDKTKRANAESGEVAGEAIREIRTVAALNKQSYFEDRYFHATERPHKLAGQKAYLSSIGYGLSRGIGIYTSSVAFYGGSRLIANGSITFQQMFTTMQVIMIASEMAGRSSVFASTFAKAKYSAISTFAVLGRQPLIDSELEGLEPANETIKGDIDFKNIKFCYPARPDVSVFNGDFHLKGNAGQTIALVGPSGCGKSTTIGMLQRWYDPIEGIASLDSVNIKNYSVNNLRSCMALVSQEPFLFDITIGENVRFGVDDHVQITQEDVETACKAANIHEFITSLPDGYNTRVGDKGSQLSGGQKQRIAIARALIRKPRVLLLDEATSALDSDSERIVQEALDNILEEGGRTTITIAHRLSTIQNSDLICVVKDGRIIEQGTHWELLALNGTYSELVHEQSLSAL</sequence>
<comment type="caution">
    <text evidence="12">The sequence shown here is derived from an EMBL/GenBank/DDBJ whole genome shotgun (WGS) entry which is preliminary data.</text>
</comment>
<evidence type="ECO:0000256" key="3">
    <source>
        <dbReference type="ARBA" id="ARBA00022448"/>
    </source>
</evidence>
<dbReference type="Pfam" id="PF00005">
    <property type="entry name" value="ABC_tran"/>
    <property type="match status" value="2"/>
</dbReference>
<evidence type="ECO:0008006" key="14">
    <source>
        <dbReference type="Google" id="ProtNLM"/>
    </source>
</evidence>
<feature type="transmembrane region" description="Helical" evidence="9">
    <location>
        <begin position="297"/>
        <end position="317"/>
    </location>
</feature>
<dbReference type="InterPro" id="IPR027417">
    <property type="entry name" value="P-loop_NTPase"/>
</dbReference>
<feature type="transmembrane region" description="Helical" evidence="9">
    <location>
        <begin position="850"/>
        <end position="873"/>
    </location>
</feature>
<dbReference type="InterPro" id="IPR039421">
    <property type="entry name" value="Type_1_exporter"/>
</dbReference>
<reference evidence="12" key="1">
    <citation type="submission" date="2020-12" db="EMBL/GenBank/DDBJ databases">
        <title>Metabolic potential, ecology and presence of endohyphal bacteria is reflected in genomic diversity of Mucoromycotina.</title>
        <authorList>
            <person name="Muszewska A."/>
            <person name="Okrasinska A."/>
            <person name="Steczkiewicz K."/>
            <person name="Drgas O."/>
            <person name="Orlowska M."/>
            <person name="Perlinska-Lenart U."/>
            <person name="Aleksandrzak-Piekarczyk T."/>
            <person name="Szatraj K."/>
            <person name="Zielenkiewicz U."/>
            <person name="Pilsyk S."/>
            <person name="Malc E."/>
            <person name="Mieczkowski P."/>
            <person name="Kruszewska J.S."/>
            <person name="Biernat P."/>
            <person name="Pawlowska J."/>
        </authorList>
    </citation>
    <scope>NUCLEOTIDE SEQUENCE</scope>
    <source>
        <strain evidence="12">WA0000017839</strain>
    </source>
</reference>
<keyword evidence="6" id="KW-0067">ATP-binding</keyword>
<evidence type="ECO:0000256" key="1">
    <source>
        <dbReference type="ARBA" id="ARBA00004141"/>
    </source>
</evidence>
<feature type="domain" description="ABC transmembrane type-1" evidence="11">
    <location>
        <begin position="39"/>
        <end position="326"/>
    </location>
</feature>
<feature type="transmembrane region" description="Helical" evidence="9">
    <location>
        <begin position="708"/>
        <end position="731"/>
    </location>
</feature>
<dbReference type="PANTHER" id="PTHR43394">
    <property type="entry name" value="ATP-DEPENDENT PERMEASE MDL1, MITOCHONDRIAL"/>
    <property type="match status" value="1"/>
</dbReference>
<evidence type="ECO:0000259" key="10">
    <source>
        <dbReference type="PROSITE" id="PS50893"/>
    </source>
</evidence>
<dbReference type="CDD" id="cd18578">
    <property type="entry name" value="ABC_6TM_Pgp_ABCB1_D2_like"/>
    <property type="match status" value="1"/>
</dbReference>
<feature type="transmembrane region" description="Helical" evidence="9">
    <location>
        <begin position="183"/>
        <end position="205"/>
    </location>
</feature>
<organism evidence="12 13">
    <name type="scientific">Mucor saturninus</name>
    <dbReference type="NCBI Taxonomy" id="64648"/>
    <lineage>
        <taxon>Eukaryota</taxon>
        <taxon>Fungi</taxon>
        <taxon>Fungi incertae sedis</taxon>
        <taxon>Mucoromycota</taxon>
        <taxon>Mucoromycotina</taxon>
        <taxon>Mucoromycetes</taxon>
        <taxon>Mucorales</taxon>
        <taxon>Mucorineae</taxon>
        <taxon>Mucoraceae</taxon>
        <taxon>Mucor</taxon>
    </lineage>
</organism>
<dbReference type="PANTHER" id="PTHR43394:SF27">
    <property type="entry name" value="ATP-DEPENDENT TRANSLOCASE ABCB1-LIKE"/>
    <property type="match status" value="1"/>
</dbReference>
<feature type="transmembrane region" description="Helical" evidence="9">
    <location>
        <begin position="87"/>
        <end position="107"/>
    </location>
</feature>
<dbReference type="Gene3D" id="1.20.1560.10">
    <property type="entry name" value="ABC transporter type 1, transmembrane domain"/>
    <property type="match status" value="1"/>
</dbReference>
<dbReference type="InterPro" id="IPR017871">
    <property type="entry name" value="ABC_transporter-like_CS"/>
</dbReference>
<feature type="transmembrane region" description="Helical" evidence="9">
    <location>
        <begin position="36"/>
        <end position="62"/>
    </location>
</feature>
<keyword evidence="7 9" id="KW-1133">Transmembrane helix</keyword>
<dbReference type="CDD" id="cd18577">
    <property type="entry name" value="ABC_6TM_Pgp_ABCB1_D1_like"/>
    <property type="match status" value="1"/>
</dbReference>
<dbReference type="GO" id="GO:0005524">
    <property type="term" value="F:ATP binding"/>
    <property type="evidence" value="ECO:0007669"/>
    <property type="project" value="UniProtKB-KW"/>
</dbReference>
<comment type="similarity">
    <text evidence="2">Belongs to the ABC transporter superfamily. ABCB family. Multidrug resistance exporter (TC 3.A.1.201) subfamily.</text>
</comment>
<evidence type="ECO:0000256" key="8">
    <source>
        <dbReference type="ARBA" id="ARBA00023136"/>
    </source>
</evidence>
<keyword evidence="8 9" id="KW-0472">Membrane</keyword>
<dbReference type="Proteomes" id="UP000603453">
    <property type="component" value="Unassembled WGS sequence"/>
</dbReference>
<dbReference type="Gene3D" id="3.40.50.300">
    <property type="entry name" value="P-loop containing nucleotide triphosphate hydrolases"/>
    <property type="match status" value="2"/>
</dbReference>
<gene>
    <name evidence="12" type="ORF">INT47_009962</name>
</gene>
<dbReference type="SUPFAM" id="SSF90123">
    <property type="entry name" value="ABC transporter transmembrane region"/>
    <property type="match status" value="2"/>
</dbReference>
<dbReference type="PROSITE" id="PS50929">
    <property type="entry name" value="ABC_TM1F"/>
    <property type="match status" value="2"/>
</dbReference>
<evidence type="ECO:0000256" key="6">
    <source>
        <dbReference type="ARBA" id="ARBA00022840"/>
    </source>
</evidence>
<evidence type="ECO:0000256" key="9">
    <source>
        <dbReference type="SAM" id="Phobius"/>
    </source>
</evidence>
<dbReference type="InterPro" id="IPR036640">
    <property type="entry name" value="ABC1_TM_sf"/>
</dbReference>
<feature type="transmembrane region" description="Helical" evidence="9">
    <location>
        <begin position="757"/>
        <end position="775"/>
    </location>
</feature>
<dbReference type="GO" id="GO:0005743">
    <property type="term" value="C:mitochondrial inner membrane"/>
    <property type="evidence" value="ECO:0007669"/>
    <property type="project" value="TreeGrafter"/>
</dbReference>
<dbReference type="FunFam" id="3.40.50.300:FF:000302">
    <property type="entry name" value="ATP-binding cassette subfamily B member 5"/>
    <property type="match status" value="1"/>
</dbReference>
<feature type="transmembrane region" description="Helical" evidence="9">
    <location>
        <begin position="262"/>
        <end position="285"/>
    </location>
</feature>
<protein>
    <recommendedName>
        <fullName evidence="14">Multidrug resistance protein 1</fullName>
    </recommendedName>
</protein>
<keyword evidence="3" id="KW-0813">Transport</keyword>
<evidence type="ECO:0000256" key="7">
    <source>
        <dbReference type="ARBA" id="ARBA00022989"/>
    </source>
</evidence>
<keyword evidence="13" id="KW-1185">Reference proteome</keyword>
<keyword evidence="4 9" id="KW-0812">Transmembrane</keyword>
<dbReference type="PROSITE" id="PS50893">
    <property type="entry name" value="ABC_TRANSPORTER_2"/>
    <property type="match status" value="2"/>
</dbReference>